<evidence type="ECO:0008006" key="4">
    <source>
        <dbReference type="Google" id="ProtNLM"/>
    </source>
</evidence>
<keyword evidence="3" id="KW-1185">Reference proteome</keyword>
<accession>A0A5C3NNT7</accession>
<gene>
    <name evidence="2" type="ORF">K466DRAFT_606244</name>
</gene>
<keyword evidence="1" id="KW-0812">Transmembrane</keyword>
<keyword evidence="1" id="KW-0472">Membrane</keyword>
<evidence type="ECO:0000256" key="1">
    <source>
        <dbReference type="SAM" id="Phobius"/>
    </source>
</evidence>
<proteinExistence type="predicted"/>
<dbReference type="Proteomes" id="UP000308197">
    <property type="component" value="Unassembled WGS sequence"/>
</dbReference>
<feature type="transmembrane region" description="Helical" evidence="1">
    <location>
        <begin position="122"/>
        <end position="144"/>
    </location>
</feature>
<dbReference type="InParanoid" id="A0A5C3NNT7"/>
<dbReference type="EMBL" id="ML212081">
    <property type="protein sequence ID" value="TFK79311.1"/>
    <property type="molecule type" value="Genomic_DNA"/>
</dbReference>
<protein>
    <recommendedName>
        <fullName evidence="4">CxC2-like cysteine cluster KDZ transposase-associated domain-containing protein</fullName>
    </recommendedName>
</protein>
<dbReference type="STRING" id="1314778.A0A5C3NNT7"/>
<organism evidence="2 3">
    <name type="scientific">Polyporus arcularius HHB13444</name>
    <dbReference type="NCBI Taxonomy" id="1314778"/>
    <lineage>
        <taxon>Eukaryota</taxon>
        <taxon>Fungi</taxon>
        <taxon>Dikarya</taxon>
        <taxon>Basidiomycota</taxon>
        <taxon>Agaricomycotina</taxon>
        <taxon>Agaricomycetes</taxon>
        <taxon>Polyporales</taxon>
        <taxon>Polyporaceae</taxon>
        <taxon>Polyporus</taxon>
    </lineage>
</organism>
<evidence type="ECO:0000313" key="2">
    <source>
        <dbReference type="EMBL" id="TFK79311.1"/>
    </source>
</evidence>
<keyword evidence="1" id="KW-1133">Transmembrane helix</keyword>
<name>A0A5C3NNT7_9APHY</name>
<dbReference type="InterPro" id="IPR040521">
    <property type="entry name" value="KDZ"/>
</dbReference>
<dbReference type="Pfam" id="PF18758">
    <property type="entry name" value="KDZ"/>
    <property type="match status" value="1"/>
</dbReference>
<evidence type="ECO:0000313" key="3">
    <source>
        <dbReference type="Proteomes" id="UP000308197"/>
    </source>
</evidence>
<dbReference type="AlphaFoldDB" id="A0A5C3NNT7"/>
<sequence length="639" mass="72463">MNLPNGWEDDPEKFKYIRSVMFDGYFGAQHLPMKNPEDDVSLADGHAFTVRNTEYKRHLGTAVETPETSTCNDHRAVLNAAVSHGKYEATGIGVAACTRHGFFQPHSCVDFQLGEKQRNIDWILHWILAFLNGLSIVLVCYDIMCQYFVHLRERFEKSPHLHMPAGLQFLRGIGQFHVHGHLTRCFPRFSLNFIKGAGVQDGEILETLWNKVKGIADSTRGMGLAHRHELIDDRMNDSNWTKLTRIVPLLNRRWKRVCTERQPAVDQLNKFNQSTSEQERQEWLADAEHADAARSDDVDAMDIYDVHSKPLPTKKDVELRLAGQELEEEDLSTAGEAAWLTAGLRLEERKLSVAYVARHLGVSATPSQKLDLVKQRQKLSKSILAFHKAAPTYIGPQTLQGYSMPDDRTDFGADWDSLGEAPPPRMQAAADPLQPEHQALALPSTFRHDFLRSRGLTGLAAKEWELRIGQMNDSLQAIRNGIGYKSMLFRKKVRGATSTKAKLRSFDEVHVADETIRKHVRVYTQARRAASLLFIDDDTRKATFLAKYKPITRDDLKASTTVLEAYTPGLRDKHEAWFWTIEDNEQGKSNSWTQSCECRNHTVTPRFQLTTPYVSSKDALAEGLRTHAKMDGGEHFGSF</sequence>
<reference evidence="2 3" key="1">
    <citation type="journal article" date="2019" name="Nat. Ecol. Evol.">
        <title>Megaphylogeny resolves global patterns of mushroom evolution.</title>
        <authorList>
            <person name="Varga T."/>
            <person name="Krizsan K."/>
            <person name="Foldi C."/>
            <person name="Dima B."/>
            <person name="Sanchez-Garcia M."/>
            <person name="Sanchez-Ramirez S."/>
            <person name="Szollosi G.J."/>
            <person name="Szarkandi J.G."/>
            <person name="Papp V."/>
            <person name="Albert L."/>
            <person name="Andreopoulos W."/>
            <person name="Angelini C."/>
            <person name="Antonin V."/>
            <person name="Barry K.W."/>
            <person name="Bougher N.L."/>
            <person name="Buchanan P."/>
            <person name="Buyck B."/>
            <person name="Bense V."/>
            <person name="Catcheside P."/>
            <person name="Chovatia M."/>
            <person name="Cooper J."/>
            <person name="Damon W."/>
            <person name="Desjardin D."/>
            <person name="Finy P."/>
            <person name="Geml J."/>
            <person name="Haridas S."/>
            <person name="Hughes K."/>
            <person name="Justo A."/>
            <person name="Karasinski D."/>
            <person name="Kautmanova I."/>
            <person name="Kiss B."/>
            <person name="Kocsube S."/>
            <person name="Kotiranta H."/>
            <person name="LaButti K.M."/>
            <person name="Lechner B.E."/>
            <person name="Liimatainen K."/>
            <person name="Lipzen A."/>
            <person name="Lukacs Z."/>
            <person name="Mihaltcheva S."/>
            <person name="Morgado L.N."/>
            <person name="Niskanen T."/>
            <person name="Noordeloos M.E."/>
            <person name="Ohm R.A."/>
            <person name="Ortiz-Santana B."/>
            <person name="Ovrebo C."/>
            <person name="Racz N."/>
            <person name="Riley R."/>
            <person name="Savchenko A."/>
            <person name="Shiryaev A."/>
            <person name="Soop K."/>
            <person name="Spirin V."/>
            <person name="Szebenyi C."/>
            <person name="Tomsovsky M."/>
            <person name="Tulloss R.E."/>
            <person name="Uehling J."/>
            <person name="Grigoriev I.V."/>
            <person name="Vagvolgyi C."/>
            <person name="Papp T."/>
            <person name="Martin F.M."/>
            <person name="Miettinen O."/>
            <person name="Hibbett D.S."/>
            <person name="Nagy L.G."/>
        </authorList>
    </citation>
    <scope>NUCLEOTIDE SEQUENCE [LARGE SCALE GENOMIC DNA]</scope>
    <source>
        <strain evidence="2 3">HHB13444</strain>
    </source>
</reference>